<evidence type="ECO:0000256" key="7">
    <source>
        <dbReference type="ARBA" id="ARBA00022806"/>
    </source>
</evidence>
<keyword evidence="6 14" id="KW-0378">Hydrolase</keyword>
<dbReference type="GO" id="GO:0000123">
    <property type="term" value="C:histone acetyltransferase complex"/>
    <property type="evidence" value="ECO:0007669"/>
    <property type="project" value="UniProtKB-ARBA"/>
</dbReference>
<keyword evidence="13" id="KW-0131">Cell cycle</keyword>
<keyword evidence="14" id="KW-0227">DNA damage</keyword>
<dbReference type="GO" id="GO:0006281">
    <property type="term" value="P:DNA repair"/>
    <property type="evidence" value="ECO:0007669"/>
    <property type="project" value="UniProtKB-KW"/>
</dbReference>
<feature type="domain" description="AAA+ ATPase" evidence="15">
    <location>
        <begin position="62"/>
        <end position="370"/>
    </location>
</feature>
<protein>
    <recommendedName>
        <fullName evidence="14">RuvB-like helicase</fullName>
        <ecNumber evidence="14">3.6.4.12</ecNumber>
    </recommendedName>
</protein>
<dbReference type="InterPro" id="IPR042487">
    <property type="entry name" value="RuvBL1/2_DNA/RNA_bd_dom"/>
</dbReference>
<gene>
    <name evidence="16" type="ORF">g.27163</name>
</gene>
<dbReference type="Pfam" id="PF06068">
    <property type="entry name" value="TIP49"/>
    <property type="match status" value="1"/>
</dbReference>
<dbReference type="SMART" id="SM00382">
    <property type="entry name" value="AAA"/>
    <property type="match status" value="1"/>
</dbReference>
<evidence type="ECO:0000256" key="10">
    <source>
        <dbReference type="ARBA" id="ARBA00023163"/>
    </source>
</evidence>
<dbReference type="FunFam" id="1.10.8.60:FF:000010">
    <property type="entry name" value="RuvB-like helicase"/>
    <property type="match status" value="1"/>
</dbReference>
<evidence type="ECO:0000256" key="11">
    <source>
        <dbReference type="ARBA" id="ARBA00023172"/>
    </source>
</evidence>
<keyword evidence="10 14" id="KW-0804">Transcription</keyword>
<dbReference type="GO" id="GO:0045893">
    <property type="term" value="P:positive regulation of DNA-templated transcription"/>
    <property type="evidence" value="ECO:0007669"/>
    <property type="project" value="UniProtKB-ARBA"/>
</dbReference>
<evidence type="ECO:0000313" key="16">
    <source>
        <dbReference type="EMBL" id="JAT24423.1"/>
    </source>
</evidence>
<keyword evidence="8 14" id="KW-0067">ATP-binding</keyword>
<comment type="similarity">
    <text evidence="3 14">Belongs to the RuvB family.</text>
</comment>
<dbReference type="Gene3D" id="3.40.50.300">
    <property type="entry name" value="P-loop containing nucleotide triphosphate hydrolases"/>
    <property type="match status" value="1"/>
</dbReference>
<dbReference type="InterPro" id="IPR027417">
    <property type="entry name" value="P-loop_NTPase"/>
</dbReference>
<dbReference type="GO" id="GO:0010628">
    <property type="term" value="P:positive regulation of gene expression"/>
    <property type="evidence" value="ECO:0007669"/>
    <property type="project" value="UniProtKB-ARBA"/>
</dbReference>
<sequence>MKIEEVKSTVKTQRISSHSHIKGLGLDENGNAIQMASGLVGQENAREAAGIVVDMIKSKKMAGRAILMGGPPGTGKTAIALAIAQELGSKVPFCLMVGSEVYSSEIKKTEVLMENFRRAIGLRIKETKEVYEGEVTELTPVETENPMGGYGKTVSHVIIGLKTAKGTKQLKLDPSIYESLQKEKVEPGDVIYIEANSGAVKRQGRSDTFATEFDLEAEEYVPLPKGDVHKKKEVIQDVTLHDLDVANARPQGGQDILSMMGQLMKSKKTEITDKLRKEINKVVNKYIDQGIAELVPGVLFIDEIHMLDIETFTYLHRALESAIAPIVIFATNRGRCVVRGTEDIISPHGVPLDLLDRLLIIRTLPYSRPEIEQILRIRAQTEGISIDPEALQVLSDIGSRTTLRYVVQLLTPAFLTARVNGRSSIAKEDVQEAGDLFLDAKSSARILTQYKDKFMQ</sequence>
<keyword evidence="11" id="KW-0233">DNA recombination</keyword>
<evidence type="ECO:0000256" key="9">
    <source>
        <dbReference type="ARBA" id="ARBA00023015"/>
    </source>
</evidence>
<evidence type="ECO:0000259" key="15">
    <source>
        <dbReference type="SMART" id="SM00382"/>
    </source>
</evidence>
<dbReference type="GO" id="GO:0042127">
    <property type="term" value="P:regulation of cell population proliferation"/>
    <property type="evidence" value="ECO:0007669"/>
    <property type="project" value="UniProtKB-ARBA"/>
</dbReference>
<dbReference type="InterPro" id="IPR041048">
    <property type="entry name" value="RuvB-like_C"/>
</dbReference>
<dbReference type="GO" id="GO:0003678">
    <property type="term" value="F:DNA helicase activity"/>
    <property type="evidence" value="ECO:0007669"/>
    <property type="project" value="UniProtKB-EC"/>
</dbReference>
<dbReference type="InterPro" id="IPR027238">
    <property type="entry name" value="RuvB-like"/>
</dbReference>
<dbReference type="PANTHER" id="PTHR11093">
    <property type="entry name" value="RUVB-RELATED REPTIN AND PONTIN"/>
    <property type="match status" value="1"/>
</dbReference>
<dbReference type="GO" id="GO:0006310">
    <property type="term" value="P:DNA recombination"/>
    <property type="evidence" value="ECO:0007669"/>
    <property type="project" value="UniProtKB-KW"/>
</dbReference>
<dbReference type="GO" id="GO:0051301">
    <property type="term" value="P:cell division"/>
    <property type="evidence" value="ECO:0007669"/>
    <property type="project" value="UniProtKB-KW"/>
</dbReference>
<accession>A0A1B6LL71</accession>
<comment type="catalytic activity">
    <reaction evidence="14">
        <text>ATP + H2O = ADP + phosphate + H(+)</text>
        <dbReference type="Rhea" id="RHEA:13065"/>
        <dbReference type="ChEBI" id="CHEBI:15377"/>
        <dbReference type="ChEBI" id="CHEBI:15378"/>
        <dbReference type="ChEBI" id="CHEBI:30616"/>
        <dbReference type="ChEBI" id="CHEBI:43474"/>
        <dbReference type="ChEBI" id="CHEBI:456216"/>
        <dbReference type="EC" id="3.6.4.12"/>
    </reaction>
</comment>
<dbReference type="GO" id="GO:0060828">
    <property type="term" value="P:regulation of canonical Wnt signaling pathway"/>
    <property type="evidence" value="ECO:0007669"/>
    <property type="project" value="UniProtKB-ARBA"/>
</dbReference>
<dbReference type="GO" id="GO:0009968">
    <property type="term" value="P:negative regulation of signal transduction"/>
    <property type="evidence" value="ECO:0007669"/>
    <property type="project" value="UniProtKB-ARBA"/>
</dbReference>
<evidence type="ECO:0000256" key="2">
    <source>
        <dbReference type="ARBA" id="ARBA00004123"/>
    </source>
</evidence>
<keyword evidence="14" id="KW-0234">DNA repair</keyword>
<keyword evidence="7 14" id="KW-0347">Helicase</keyword>
<dbReference type="InterPro" id="IPR003593">
    <property type="entry name" value="AAA+_ATPase"/>
</dbReference>
<dbReference type="FunFam" id="2.40.50.360:FF:000001">
    <property type="entry name" value="RuvB-like helicase"/>
    <property type="match status" value="1"/>
</dbReference>
<dbReference type="GO" id="GO:0005524">
    <property type="term" value="F:ATP binding"/>
    <property type="evidence" value="ECO:0007669"/>
    <property type="project" value="UniProtKB-KW"/>
</dbReference>
<evidence type="ECO:0000256" key="14">
    <source>
        <dbReference type="RuleBase" id="RU363048"/>
    </source>
</evidence>
<evidence type="ECO:0000256" key="13">
    <source>
        <dbReference type="ARBA" id="ARBA00023306"/>
    </source>
</evidence>
<evidence type="ECO:0000256" key="3">
    <source>
        <dbReference type="ARBA" id="ARBA00007519"/>
    </source>
</evidence>
<keyword evidence="12 14" id="KW-0539">Nucleus</keyword>
<proteinExistence type="inferred from homology"/>
<dbReference type="EMBL" id="GEBQ01015554">
    <property type="protein sequence ID" value="JAT24423.1"/>
    <property type="molecule type" value="Transcribed_RNA"/>
</dbReference>
<dbReference type="GO" id="GO:0005634">
    <property type="term" value="C:nucleus"/>
    <property type="evidence" value="ECO:0007669"/>
    <property type="project" value="UniProtKB-SubCell"/>
</dbReference>
<name>A0A1B6LL71_9HEMI</name>
<dbReference type="AlphaFoldDB" id="A0A1B6LL71"/>
<dbReference type="Gene3D" id="1.10.8.60">
    <property type="match status" value="1"/>
</dbReference>
<dbReference type="EC" id="3.6.4.12" evidence="14"/>
<evidence type="ECO:0000256" key="8">
    <source>
        <dbReference type="ARBA" id="ARBA00022840"/>
    </source>
</evidence>
<evidence type="ECO:0000256" key="5">
    <source>
        <dbReference type="ARBA" id="ARBA00022741"/>
    </source>
</evidence>
<keyword evidence="9 14" id="KW-0805">Transcription regulation</keyword>
<evidence type="ECO:0000256" key="4">
    <source>
        <dbReference type="ARBA" id="ARBA00022618"/>
    </source>
</evidence>
<keyword evidence="14" id="KW-0156">Chromatin regulator</keyword>
<keyword evidence="4" id="KW-0132">Cell division</keyword>
<evidence type="ECO:0000256" key="12">
    <source>
        <dbReference type="ARBA" id="ARBA00023242"/>
    </source>
</evidence>
<reference evidence="16" key="1">
    <citation type="submission" date="2015-11" db="EMBL/GenBank/DDBJ databases">
        <title>De novo transcriptome assembly of four potential Pierce s Disease insect vectors from Arizona vineyards.</title>
        <authorList>
            <person name="Tassone E.E."/>
        </authorList>
    </citation>
    <scope>NUCLEOTIDE SEQUENCE</scope>
</reference>
<dbReference type="GO" id="GO:0003712">
    <property type="term" value="F:transcription coregulator activity"/>
    <property type="evidence" value="ECO:0007669"/>
    <property type="project" value="UniProtKB-ARBA"/>
</dbReference>
<dbReference type="InterPro" id="IPR010339">
    <property type="entry name" value="TIP49_P-loop"/>
</dbReference>
<dbReference type="Pfam" id="PF17856">
    <property type="entry name" value="TIP49_C"/>
    <property type="match status" value="1"/>
</dbReference>
<comment type="subcellular location">
    <subcellularLocation>
        <location evidence="2 14">Nucleus</location>
    </subcellularLocation>
</comment>
<evidence type="ECO:0000256" key="1">
    <source>
        <dbReference type="ARBA" id="ARBA00002300"/>
    </source>
</evidence>
<dbReference type="GO" id="GO:0016887">
    <property type="term" value="F:ATP hydrolysis activity"/>
    <property type="evidence" value="ECO:0007669"/>
    <property type="project" value="RHEA"/>
</dbReference>
<dbReference type="SUPFAM" id="SSF52540">
    <property type="entry name" value="P-loop containing nucleoside triphosphate hydrolases"/>
    <property type="match status" value="1"/>
</dbReference>
<comment type="function">
    <text evidence="1 14">Proposed core component of the chromatin remodeling Ino80 complex which is involved in transcriptional regulation, DNA replication and probably DNA repair.</text>
</comment>
<dbReference type="GO" id="GO:0140861">
    <property type="term" value="P:DNA repair-dependent chromatin remodeling"/>
    <property type="evidence" value="ECO:0007669"/>
    <property type="project" value="UniProtKB-ARBA"/>
</dbReference>
<keyword evidence="5 14" id="KW-0547">Nucleotide-binding</keyword>
<dbReference type="Gene3D" id="2.40.50.360">
    <property type="entry name" value="RuvB-like helicase, domain II"/>
    <property type="match status" value="1"/>
</dbReference>
<evidence type="ECO:0000256" key="6">
    <source>
        <dbReference type="ARBA" id="ARBA00022801"/>
    </source>
</evidence>
<organism evidence="16">
    <name type="scientific">Graphocephala atropunctata</name>
    <dbReference type="NCBI Taxonomy" id="36148"/>
    <lineage>
        <taxon>Eukaryota</taxon>
        <taxon>Metazoa</taxon>
        <taxon>Ecdysozoa</taxon>
        <taxon>Arthropoda</taxon>
        <taxon>Hexapoda</taxon>
        <taxon>Insecta</taxon>
        <taxon>Pterygota</taxon>
        <taxon>Neoptera</taxon>
        <taxon>Paraneoptera</taxon>
        <taxon>Hemiptera</taxon>
        <taxon>Auchenorrhyncha</taxon>
        <taxon>Membracoidea</taxon>
        <taxon>Cicadellidae</taxon>
        <taxon>Cicadellinae</taxon>
        <taxon>Cicadellini</taxon>
        <taxon>Graphocephala</taxon>
    </lineage>
</organism>
<dbReference type="CDD" id="cd00076">
    <property type="entry name" value="HFD_SF"/>
    <property type="match status" value="1"/>
</dbReference>